<keyword evidence="2" id="KW-0472">Membrane</keyword>
<proteinExistence type="predicted"/>
<gene>
    <name evidence="3" type="ORF">FB559_3430</name>
</gene>
<feature type="transmembrane region" description="Helical" evidence="2">
    <location>
        <begin position="44"/>
        <end position="66"/>
    </location>
</feature>
<reference evidence="3 4" key="1">
    <citation type="submission" date="2019-06" db="EMBL/GenBank/DDBJ databases">
        <title>Sequencing the genomes of 1000 actinobacteria strains.</title>
        <authorList>
            <person name="Klenk H.-P."/>
        </authorList>
    </citation>
    <scope>NUCLEOTIDE SEQUENCE [LARGE SCALE GENOMIC DNA]</scope>
    <source>
        <strain evidence="3 4">DSM 102200</strain>
    </source>
</reference>
<keyword evidence="2" id="KW-1133">Transmembrane helix</keyword>
<feature type="compositionally biased region" description="Low complexity" evidence="1">
    <location>
        <begin position="361"/>
        <end position="381"/>
    </location>
</feature>
<feature type="region of interest" description="Disordered" evidence="1">
    <location>
        <begin position="131"/>
        <end position="165"/>
    </location>
</feature>
<dbReference type="AlphaFoldDB" id="A0A543CL40"/>
<protein>
    <recommendedName>
        <fullName evidence="5">CU044_5270 family protein</fullName>
    </recommendedName>
</protein>
<dbReference type="Proteomes" id="UP000316096">
    <property type="component" value="Unassembled WGS sequence"/>
</dbReference>
<evidence type="ECO:0008006" key="5">
    <source>
        <dbReference type="Google" id="ProtNLM"/>
    </source>
</evidence>
<evidence type="ECO:0000256" key="1">
    <source>
        <dbReference type="SAM" id="MobiDB-lite"/>
    </source>
</evidence>
<feature type="region of interest" description="Disordered" evidence="1">
    <location>
        <begin position="360"/>
        <end position="381"/>
    </location>
</feature>
<evidence type="ECO:0000313" key="4">
    <source>
        <dbReference type="Proteomes" id="UP000316096"/>
    </source>
</evidence>
<organism evidence="3 4">
    <name type="scientific">Actinoallomurus bryophytorum</name>
    <dbReference type="NCBI Taxonomy" id="1490222"/>
    <lineage>
        <taxon>Bacteria</taxon>
        <taxon>Bacillati</taxon>
        <taxon>Actinomycetota</taxon>
        <taxon>Actinomycetes</taxon>
        <taxon>Streptosporangiales</taxon>
        <taxon>Thermomonosporaceae</taxon>
        <taxon>Actinoallomurus</taxon>
    </lineage>
</organism>
<keyword evidence="2" id="KW-0812">Transmembrane</keyword>
<evidence type="ECO:0000256" key="2">
    <source>
        <dbReference type="SAM" id="Phobius"/>
    </source>
</evidence>
<keyword evidence="4" id="KW-1185">Reference proteome</keyword>
<dbReference type="NCBIfam" id="NF038083">
    <property type="entry name" value="CU044_5270_fam"/>
    <property type="match status" value="1"/>
</dbReference>
<dbReference type="InterPro" id="IPR047789">
    <property type="entry name" value="CU044_5270-like"/>
</dbReference>
<evidence type="ECO:0000313" key="3">
    <source>
        <dbReference type="EMBL" id="TQL97824.1"/>
    </source>
</evidence>
<accession>A0A543CL40</accession>
<feature type="compositionally biased region" description="Basic and acidic residues" evidence="1">
    <location>
        <begin position="131"/>
        <end position="147"/>
    </location>
</feature>
<sequence>MDEIRMIRDLYEPPAPAPAREVMAARARLDGVARQDRRRPRRRWVVPGAGLAIVAVTAAVAVVVTMPPEPPSRTSPTPQAATARTVLLNAALRADRQPATTGRYWHVDASTRWFQKVKTGGYLIRNTSREESWQAADRSGKAIDRQQDLGAQPATPADREAWRKAGSPRVFRTSRGKRTRAPERVVVWRGSAAEILDGMGAASQAGLDRLRQLPADPGKLRTWLLALPDSPTQRKPNVGKLPSAFPSAMPRPWAPPPGTRAALEEWLFVQGSSLILYSPVTPKVRAAAFRMLATLPDVKPAGTVRDAYGREGTAVAMDEIDPLGQPIHVQQRLVIAPASGRALASEEVVLGPNANFPELPTGSVGSTTTVRTADWTDTAPS</sequence>
<dbReference type="EMBL" id="VFOZ01000001">
    <property type="protein sequence ID" value="TQL97824.1"/>
    <property type="molecule type" value="Genomic_DNA"/>
</dbReference>
<comment type="caution">
    <text evidence="3">The sequence shown here is derived from an EMBL/GenBank/DDBJ whole genome shotgun (WGS) entry which is preliminary data.</text>
</comment>
<name>A0A543CL40_9ACTN</name>